<dbReference type="Proteomes" id="UP000001194">
    <property type="component" value="Unassembled WGS sequence"/>
</dbReference>
<dbReference type="GeneID" id="6075898"/>
<keyword evidence="3" id="KW-1185">Reference proteome</keyword>
<dbReference type="EMBL" id="DS547100">
    <property type="protein sequence ID" value="EDR08866.1"/>
    <property type="molecule type" value="Genomic_DNA"/>
</dbReference>
<proteinExistence type="predicted"/>
<dbReference type="InParanoid" id="B0D8M2"/>
<organism evidence="3">
    <name type="scientific">Laccaria bicolor (strain S238N-H82 / ATCC MYA-4686)</name>
    <name type="common">Bicoloured deceiver</name>
    <name type="synonym">Laccaria laccata var. bicolor</name>
    <dbReference type="NCBI Taxonomy" id="486041"/>
    <lineage>
        <taxon>Eukaryota</taxon>
        <taxon>Fungi</taxon>
        <taxon>Dikarya</taxon>
        <taxon>Basidiomycota</taxon>
        <taxon>Agaricomycotina</taxon>
        <taxon>Agaricomycetes</taxon>
        <taxon>Agaricomycetidae</taxon>
        <taxon>Agaricales</taxon>
        <taxon>Agaricineae</taxon>
        <taxon>Hydnangiaceae</taxon>
        <taxon>Laccaria</taxon>
    </lineage>
</organism>
<sequence length="248" mass="26500">MYQAKILVLFRDADSVERIPALGENLHVLAPEVVPDQPGGVGLADIAHLLEPQGKSETLSFLEGLNTPSVEGTGRTINFKIEPKYDELFCGSTLDHARMRRTLRYWAEATGDPNPFEIPPKGEPVKDAAENISIPPTSHPHPTDVQETEIPPQSTIASSVEAASSLSEPSENISVDVAAPDVASPLESTAGLHTTQDLAADMLQTSPPSSSEDVYFSEVVSEEPNSQEDKTDDSRPSPPVAPAAASKK</sequence>
<protein>
    <submittedName>
        <fullName evidence="2">Predicted protein</fullName>
    </submittedName>
</protein>
<feature type="compositionally biased region" description="Low complexity" evidence="1">
    <location>
        <begin position="157"/>
        <end position="171"/>
    </location>
</feature>
<feature type="compositionally biased region" description="Polar residues" evidence="1">
    <location>
        <begin position="201"/>
        <end position="212"/>
    </location>
</feature>
<evidence type="ECO:0000313" key="3">
    <source>
        <dbReference type="Proteomes" id="UP000001194"/>
    </source>
</evidence>
<dbReference type="OrthoDB" id="3362336at2759"/>
<gene>
    <name evidence="2" type="ORF">LACBIDRAFT_326449</name>
</gene>
<accession>B0D8M2</accession>
<name>B0D8M2_LACBS</name>
<dbReference type="HOGENOM" id="CLU_1115906_0_0_1"/>
<dbReference type="RefSeq" id="XP_001880179.1">
    <property type="nucleotide sequence ID" value="XM_001880144.1"/>
</dbReference>
<evidence type="ECO:0000313" key="2">
    <source>
        <dbReference type="EMBL" id="EDR08866.1"/>
    </source>
</evidence>
<evidence type="ECO:0000256" key="1">
    <source>
        <dbReference type="SAM" id="MobiDB-lite"/>
    </source>
</evidence>
<feature type="region of interest" description="Disordered" evidence="1">
    <location>
        <begin position="110"/>
        <end position="171"/>
    </location>
</feature>
<dbReference type="AlphaFoldDB" id="B0D8M2"/>
<dbReference type="KEGG" id="lbc:LACBIDRAFT_326449"/>
<reference evidence="2 3" key="1">
    <citation type="journal article" date="2008" name="Nature">
        <title>The genome of Laccaria bicolor provides insights into mycorrhizal symbiosis.</title>
        <authorList>
            <person name="Martin F."/>
            <person name="Aerts A."/>
            <person name="Ahren D."/>
            <person name="Brun A."/>
            <person name="Danchin E.G.J."/>
            <person name="Duchaussoy F."/>
            <person name="Gibon J."/>
            <person name="Kohler A."/>
            <person name="Lindquist E."/>
            <person name="Pereda V."/>
            <person name="Salamov A."/>
            <person name="Shapiro H.J."/>
            <person name="Wuyts J."/>
            <person name="Blaudez D."/>
            <person name="Buee M."/>
            <person name="Brokstein P."/>
            <person name="Canbaeck B."/>
            <person name="Cohen D."/>
            <person name="Courty P.E."/>
            <person name="Coutinho P.M."/>
            <person name="Delaruelle C."/>
            <person name="Detter J.C."/>
            <person name="Deveau A."/>
            <person name="DiFazio S."/>
            <person name="Duplessis S."/>
            <person name="Fraissinet-Tachet L."/>
            <person name="Lucic E."/>
            <person name="Frey-Klett P."/>
            <person name="Fourrey C."/>
            <person name="Feussner I."/>
            <person name="Gay G."/>
            <person name="Grimwood J."/>
            <person name="Hoegger P.J."/>
            <person name="Jain P."/>
            <person name="Kilaru S."/>
            <person name="Labbe J."/>
            <person name="Lin Y.C."/>
            <person name="Legue V."/>
            <person name="Le Tacon F."/>
            <person name="Marmeisse R."/>
            <person name="Melayah D."/>
            <person name="Montanini B."/>
            <person name="Muratet M."/>
            <person name="Nehls U."/>
            <person name="Niculita-Hirzel H."/>
            <person name="Oudot-Le Secq M.P."/>
            <person name="Peter M."/>
            <person name="Quesneville H."/>
            <person name="Rajashekar B."/>
            <person name="Reich M."/>
            <person name="Rouhier N."/>
            <person name="Schmutz J."/>
            <person name="Yin T."/>
            <person name="Chalot M."/>
            <person name="Henrissat B."/>
            <person name="Kuees U."/>
            <person name="Lucas S."/>
            <person name="Van de Peer Y."/>
            <person name="Podila G.K."/>
            <person name="Polle A."/>
            <person name="Pukkila P.J."/>
            <person name="Richardson P.M."/>
            <person name="Rouze P."/>
            <person name="Sanders I.R."/>
            <person name="Stajich J.E."/>
            <person name="Tunlid A."/>
            <person name="Tuskan G."/>
            <person name="Grigoriev I.V."/>
        </authorList>
    </citation>
    <scope>NUCLEOTIDE SEQUENCE [LARGE SCALE GENOMIC DNA]</scope>
    <source>
        <strain evidence="3">S238N-H82 / ATCC MYA-4686</strain>
    </source>
</reference>
<feature type="region of interest" description="Disordered" evidence="1">
    <location>
        <begin position="201"/>
        <end position="248"/>
    </location>
</feature>